<organism evidence="3 4">
    <name type="scientific">Cohnella herbarum</name>
    <dbReference type="NCBI Taxonomy" id="2728023"/>
    <lineage>
        <taxon>Bacteria</taxon>
        <taxon>Bacillati</taxon>
        <taxon>Bacillota</taxon>
        <taxon>Bacilli</taxon>
        <taxon>Bacillales</taxon>
        <taxon>Paenibacillaceae</taxon>
        <taxon>Cohnella</taxon>
    </lineage>
</organism>
<protein>
    <recommendedName>
        <fullName evidence="5">Lipoprotein</fullName>
    </recommendedName>
</protein>
<evidence type="ECO:0008006" key="5">
    <source>
        <dbReference type="Google" id="ProtNLM"/>
    </source>
</evidence>
<reference evidence="3 4" key="1">
    <citation type="submission" date="2020-04" db="EMBL/GenBank/DDBJ databases">
        <title>Genome sequencing of novel species.</title>
        <authorList>
            <person name="Heo J."/>
            <person name="Kim S.-J."/>
            <person name="Kim J.-S."/>
            <person name="Hong S.-B."/>
            <person name="Kwon S.-W."/>
        </authorList>
    </citation>
    <scope>NUCLEOTIDE SEQUENCE [LARGE SCALE GENOMIC DNA]</scope>
    <source>
        <strain evidence="3 4">MFER-1</strain>
    </source>
</reference>
<keyword evidence="4" id="KW-1185">Reference proteome</keyword>
<proteinExistence type="predicted"/>
<dbReference type="KEGG" id="cheb:HH215_05710"/>
<evidence type="ECO:0000313" key="3">
    <source>
        <dbReference type="EMBL" id="QJD82724.1"/>
    </source>
</evidence>
<feature type="compositionally biased region" description="Low complexity" evidence="1">
    <location>
        <begin position="60"/>
        <end position="69"/>
    </location>
</feature>
<accession>A0A7Z2VH06</accession>
<feature type="compositionally biased region" description="Polar residues" evidence="1">
    <location>
        <begin position="42"/>
        <end position="52"/>
    </location>
</feature>
<evidence type="ECO:0000256" key="1">
    <source>
        <dbReference type="SAM" id="MobiDB-lite"/>
    </source>
</evidence>
<name>A0A7Z2VH06_9BACL</name>
<keyword evidence="2" id="KW-0732">Signal</keyword>
<sequence>MTNLARVILIGVLLMLTLSACTNNKSVDKASTTHVETEDIDNSATSTGTEQNAVPKEETSPSSQSQKNSSKIEEKKAVEDAQEFLRLIKEKDADKLLQLLNKSDPNRLDIEGANKVIEGFDVNFDINSLSVRINDDGSAMNPVIGQYEFVLADKNFKEHQEDNSLVIRYQEDGGIVYHNPYIRYFPYAGEMVIQYLDLIDEGNTLQLASFLNPDDVKVPDWVADEIINNYKDFFNSENMSARYTSRFTFVVENGKGKEHVIEVGYGDGNMSIKDDFIPDF</sequence>
<gene>
    <name evidence="3" type="ORF">HH215_05710</name>
</gene>
<dbReference type="Proteomes" id="UP000502248">
    <property type="component" value="Chromosome"/>
</dbReference>
<evidence type="ECO:0000313" key="4">
    <source>
        <dbReference type="Proteomes" id="UP000502248"/>
    </source>
</evidence>
<feature type="signal peptide" evidence="2">
    <location>
        <begin position="1"/>
        <end position="20"/>
    </location>
</feature>
<feature type="chain" id="PRO_5039132149" description="Lipoprotein" evidence="2">
    <location>
        <begin position="21"/>
        <end position="280"/>
    </location>
</feature>
<feature type="region of interest" description="Disordered" evidence="1">
    <location>
        <begin position="29"/>
        <end position="75"/>
    </location>
</feature>
<dbReference type="RefSeq" id="WP_169279020.1">
    <property type="nucleotide sequence ID" value="NZ_CP051680.1"/>
</dbReference>
<dbReference type="PROSITE" id="PS51257">
    <property type="entry name" value="PROKAR_LIPOPROTEIN"/>
    <property type="match status" value="1"/>
</dbReference>
<dbReference type="EMBL" id="CP051680">
    <property type="protein sequence ID" value="QJD82724.1"/>
    <property type="molecule type" value="Genomic_DNA"/>
</dbReference>
<evidence type="ECO:0000256" key="2">
    <source>
        <dbReference type="SAM" id="SignalP"/>
    </source>
</evidence>
<dbReference type="AlphaFoldDB" id="A0A7Z2VH06"/>